<reference evidence="2" key="1">
    <citation type="submission" date="2021-01" db="EMBL/GenBank/DDBJ databases">
        <authorList>
            <person name="Kaushik A."/>
        </authorList>
    </citation>
    <scope>NUCLEOTIDE SEQUENCE</scope>
    <source>
        <strain evidence="2">AG4-R118</strain>
    </source>
</reference>
<organism evidence="2 3">
    <name type="scientific">Rhizoctonia solani</name>
    <dbReference type="NCBI Taxonomy" id="456999"/>
    <lineage>
        <taxon>Eukaryota</taxon>
        <taxon>Fungi</taxon>
        <taxon>Dikarya</taxon>
        <taxon>Basidiomycota</taxon>
        <taxon>Agaricomycotina</taxon>
        <taxon>Agaricomycetes</taxon>
        <taxon>Cantharellales</taxon>
        <taxon>Ceratobasidiaceae</taxon>
        <taxon>Rhizoctonia</taxon>
    </lineage>
</organism>
<feature type="region of interest" description="Disordered" evidence="1">
    <location>
        <begin position="62"/>
        <end position="116"/>
    </location>
</feature>
<dbReference type="AlphaFoldDB" id="A0A8H2WY39"/>
<protein>
    <submittedName>
        <fullName evidence="2">Uncharacterized protein</fullName>
    </submittedName>
</protein>
<proteinExistence type="predicted"/>
<feature type="region of interest" description="Disordered" evidence="1">
    <location>
        <begin position="255"/>
        <end position="279"/>
    </location>
</feature>
<dbReference type="EMBL" id="CAJMWX010000312">
    <property type="protein sequence ID" value="CAE6412093.1"/>
    <property type="molecule type" value="Genomic_DNA"/>
</dbReference>
<name>A0A8H2WY39_9AGAM</name>
<accession>A0A8H2WY39</accession>
<feature type="compositionally biased region" description="Basic and acidic residues" evidence="1">
    <location>
        <begin position="90"/>
        <end position="116"/>
    </location>
</feature>
<feature type="compositionally biased region" description="Polar residues" evidence="1">
    <location>
        <begin position="270"/>
        <end position="279"/>
    </location>
</feature>
<dbReference type="Proteomes" id="UP000663888">
    <property type="component" value="Unassembled WGS sequence"/>
</dbReference>
<feature type="compositionally biased region" description="Low complexity" evidence="1">
    <location>
        <begin position="71"/>
        <end position="81"/>
    </location>
</feature>
<gene>
    <name evidence="2" type="ORF">RDB_LOCUS12753</name>
</gene>
<evidence type="ECO:0000313" key="2">
    <source>
        <dbReference type="EMBL" id="CAE6412093.1"/>
    </source>
</evidence>
<comment type="caution">
    <text evidence="2">The sequence shown here is derived from an EMBL/GenBank/DDBJ whole genome shotgun (WGS) entry which is preliminary data.</text>
</comment>
<sequence>MFVFATHLVIQITDPRPDWDWALFVYVRRGTKVKMQRATSVTFGFERKLLCSTRVGHNVQTKTLRTFTRQNSTTSDSDNTGSPPPGPKSRTSELADNKDRPKSAYPPRPEKRPIRLRGRIDGLVKVAPDSAHIPIDTSLPPLIFPDGTPLNRPNALRPPYLTEQLARHLSIHVNDPYMITRSIELFGSPRSSRWVANLTVGASRNTIVNRTSNFLRALPWHHSHVKPLVDAAWAEHLDAMQSPRLRYGPDDMEYQDKEQVTNPPWPTDTPSPQDLGLSWSSSAERDVPYTRHPQQRAYLPPGKQTFPRPKRIDRFYPWDDHLIVVFASPAARRAVMAAYAWWMRLKVVDAYRERDLPEKPIVLPPVSVEELSSGEVPIGSQEREALSWARESGWRPEYRIRPYRGRRKKNDDGEGWYQTEMQTRKRVRERKREMGERARLEEGAERRGAFSLHRRISILGLVPITPFVYIRLL</sequence>
<evidence type="ECO:0000313" key="3">
    <source>
        <dbReference type="Proteomes" id="UP000663888"/>
    </source>
</evidence>
<evidence type="ECO:0000256" key="1">
    <source>
        <dbReference type="SAM" id="MobiDB-lite"/>
    </source>
</evidence>